<dbReference type="GO" id="GO:0005739">
    <property type="term" value="C:mitochondrion"/>
    <property type="evidence" value="ECO:0007669"/>
    <property type="project" value="UniProtKB-SubCell"/>
</dbReference>
<keyword evidence="10" id="KW-1185">Reference proteome</keyword>
<comment type="similarity">
    <text evidence="2">Belongs to the mitochondrion-specific ribosomal protein mS33 family.</text>
</comment>
<dbReference type="OrthoDB" id="2257454at2759"/>
<comment type="caution">
    <text evidence="9">The sequence shown here is derived from an EMBL/GenBank/DDBJ whole genome shotgun (WGS) entry which is preliminary data.</text>
</comment>
<protein>
    <recommendedName>
        <fullName evidence="6">Small ribosomal subunit protein mS33</fullName>
    </recommendedName>
</protein>
<accession>A0A9P3UJN0</accession>
<sequence>MAAVTPSRLKALTRLRCAIFQTSYNPSSIRTGAKYLRARLRGPSMVQYYPPVINVAALARQYPELELVDEDEEQRLQDIEDRKRRGKGAPKKAKTKADSRRNQRKRVIVSNVLSSVACSFCFLHTSPSPQPTLSAARFALFAILACTNSLFIFTILHMLVYFKVPTLAPETGISVSIAED</sequence>
<evidence type="ECO:0000256" key="1">
    <source>
        <dbReference type="ARBA" id="ARBA00004173"/>
    </source>
</evidence>
<dbReference type="InterPro" id="IPR013219">
    <property type="entry name" value="Ribosomal_mS33"/>
</dbReference>
<keyword evidence="8" id="KW-0812">Transmembrane</keyword>
<dbReference type="GO" id="GO:1990904">
    <property type="term" value="C:ribonucleoprotein complex"/>
    <property type="evidence" value="ECO:0007669"/>
    <property type="project" value="UniProtKB-KW"/>
</dbReference>
<organism evidence="9 10">
    <name type="scientific">Lyophyllum shimeji</name>
    <name type="common">Hon-shimeji</name>
    <name type="synonym">Tricholoma shimeji</name>
    <dbReference type="NCBI Taxonomy" id="47721"/>
    <lineage>
        <taxon>Eukaryota</taxon>
        <taxon>Fungi</taxon>
        <taxon>Dikarya</taxon>
        <taxon>Basidiomycota</taxon>
        <taxon>Agaricomycotina</taxon>
        <taxon>Agaricomycetes</taxon>
        <taxon>Agaricomycetidae</taxon>
        <taxon>Agaricales</taxon>
        <taxon>Tricholomatineae</taxon>
        <taxon>Lyophyllaceae</taxon>
        <taxon>Lyophyllum</taxon>
    </lineage>
</organism>
<evidence type="ECO:0000313" key="10">
    <source>
        <dbReference type="Proteomes" id="UP001063166"/>
    </source>
</evidence>
<keyword evidence="8" id="KW-1133">Transmembrane helix</keyword>
<keyword evidence="5" id="KW-0687">Ribonucleoprotein</keyword>
<evidence type="ECO:0000313" key="9">
    <source>
        <dbReference type="EMBL" id="GLB35607.1"/>
    </source>
</evidence>
<dbReference type="AlphaFoldDB" id="A0A9P3UJN0"/>
<comment type="subcellular location">
    <subcellularLocation>
        <location evidence="1">Mitochondrion</location>
    </subcellularLocation>
</comment>
<feature type="transmembrane region" description="Helical" evidence="8">
    <location>
        <begin position="107"/>
        <end position="126"/>
    </location>
</feature>
<feature type="compositionally biased region" description="Basic residues" evidence="7">
    <location>
        <begin position="84"/>
        <end position="94"/>
    </location>
</feature>
<dbReference type="PANTHER" id="PTHR13362:SF2">
    <property type="entry name" value="SMALL RIBOSOMAL SUBUNIT PROTEIN MS33"/>
    <property type="match status" value="1"/>
</dbReference>
<evidence type="ECO:0000256" key="5">
    <source>
        <dbReference type="ARBA" id="ARBA00023274"/>
    </source>
</evidence>
<evidence type="ECO:0000256" key="4">
    <source>
        <dbReference type="ARBA" id="ARBA00023128"/>
    </source>
</evidence>
<keyword evidence="4" id="KW-0496">Mitochondrion</keyword>
<feature type="region of interest" description="Disordered" evidence="7">
    <location>
        <begin position="76"/>
        <end position="102"/>
    </location>
</feature>
<dbReference type="PANTHER" id="PTHR13362">
    <property type="entry name" value="MITOCHONDRIAL RIBOSOMAL PROTEIN S33"/>
    <property type="match status" value="1"/>
</dbReference>
<keyword evidence="8" id="KW-0472">Membrane</keyword>
<dbReference type="GO" id="GO:0005840">
    <property type="term" value="C:ribosome"/>
    <property type="evidence" value="ECO:0007669"/>
    <property type="project" value="UniProtKB-KW"/>
</dbReference>
<dbReference type="EMBL" id="BRPK01000002">
    <property type="protein sequence ID" value="GLB35607.1"/>
    <property type="molecule type" value="Genomic_DNA"/>
</dbReference>
<dbReference type="Proteomes" id="UP001063166">
    <property type="component" value="Unassembled WGS sequence"/>
</dbReference>
<evidence type="ECO:0000256" key="2">
    <source>
        <dbReference type="ARBA" id="ARBA00008970"/>
    </source>
</evidence>
<evidence type="ECO:0000256" key="3">
    <source>
        <dbReference type="ARBA" id="ARBA00022980"/>
    </source>
</evidence>
<proteinExistence type="inferred from homology"/>
<keyword evidence="3" id="KW-0689">Ribosomal protein</keyword>
<name>A0A9P3UJN0_LYOSH</name>
<evidence type="ECO:0000256" key="6">
    <source>
        <dbReference type="ARBA" id="ARBA00035132"/>
    </source>
</evidence>
<dbReference type="Pfam" id="PF08293">
    <property type="entry name" value="MRP-S33"/>
    <property type="match status" value="1"/>
</dbReference>
<feature type="transmembrane region" description="Helical" evidence="8">
    <location>
        <begin position="138"/>
        <end position="162"/>
    </location>
</feature>
<reference evidence="9" key="1">
    <citation type="submission" date="2022-07" db="EMBL/GenBank/DDBJ databases">
        <title>The genome of Lyophyllum shimeji provides insight into the initial evolution of ectomycorrhizal fungal genome.</title>
        <authorList>
            <person name="Kobayashi Y."/>
            <person name="Shibata T."/>
            <person name="Hirakawa H."/>
            <person name="Shigenobu S."/>
            <person name="Nishiyama T."/>
            <person name="Yamada A."/>
            <person name="Hasebe M."/>
            <person name="Kawaguchi M."/>
        </authorList>
    </citation>
    <scope>NUCLEOTIDE SEQUENCE</scope>
    <source>
        <strain evidence="9">AT787</strain>
    </source>
</reference>
<evidence type="ECO:0000256" key="8">
    <source>
        <dbReference type="SAM" id="Phobius"/>
    </source>
</evidence>
<gene>
    <name evidence="9" type="primary">RSM27</name>
    <name evidence="9" type="ORF">LshimejAT787_0211720</name>
</gene>
<evidence type="ECO:0000256" key="7">
    <source>
        <dbReference type="SAM" id="MobiDB-lite"/>
    </source>
</evidence>